<reference evidence="2" key="1">
    <citation type="submission" date="2023-03" db="EMBL/GenBank/DDBJ databases">
        <title>Massive genome expansion in bonnet fungi (Mycena s.s.) driven by repeated elements and novel gene families across ecological guilds.</title>
        <authorList>
            <consortium name="Lawrence Berkeley National Laboratory"/>
            <person name="Harder C.B."/>
            <person name="Miyauchi S."/>
            <person name="Viragh M."/>
            <person name="Kuo A."/>
            <person name="Thoen E."/>
            <person name="Andreopoulos B."/>
            <person name="Lu D."/>
            <person name="Skrede I."/>
            <person name="Drula E."/>
            <person name="Henrissat B."/>
            <person name="Morin E."/>
            <person name="Kohler A."/>
            <person name="Barry K."/>
            <person name="LaButti K."/>
            <person name="Morin E."/>
            <person name="Salamov A."/>
            <person name="Lipzen A."/>
            <person name="Mereny Z."/>
            <person name="Hegedus B."/>
            <person name="Baldrian P."/>
            <person name="Stursova M."/>
            <person name="Weitz H."/>
            <person name="Taylor A."/>
            <person name="Grigoriev I.V."/>
            <person name="Nagy L.G."/>
            <person name="Martin F."/>
            <person name="Kauserud H."/>
        </authorList>
    </citation>
    <scope>NUCLEOTIDE SEQUENCE</scope>
    <source>
        <strain evidence="2">CBHHK067</strain>
    </source>
</reference>
<keyword evidence="1" id="KW-0732">Signal</keyword>
<organism evidence="2 3">
    <name type="scientific">Mycena rosella</name>
    <name type="common">Pink bonnet</name>
    <name type="synonym">Agaricus rosellus</name>
    <dbReference type="NCBI Taxonomy" id="1033263"/>
    <lineage>
        <taxon>Eukaryota</taxon>
        <taxon>Fungi</taxon>
        <taxon>Dikarya</taxon>
        <taxon>Basidiomycota</taxon>
        <taxon>Agaricomycotina</taxon>
        <taxon>Agaricomycetes</taxon>
        <taxon>Agaricomycetidae</taxon>
        <taxon>Agaricales</taxon>
        <taxon>Marasmiineae</taxon>
        <taxon>Mycenaceae</taxon>
        <taxon>Mycena</taxon>
    </lineage>
</organism>
<evidence type="ECO:0008006" key="4">
    <source>
        <dbReference type="Google" id="ProtNLM"/>
    </source>
</evidence>
<evidence type="ECO:0000313" key="2">
    <source>
        <dbReference type="EMBL" id="KAJ7626729.1"/>
    </source>
</evidence>
<evidence type="ECO:0000256" key="1">
    <source>
        <dbReference type="SAM" id="SignalP"/>
    </source>
</evidence>
<accession>A0AAD7BNZ7</accession>
<feature type="chain" id="PRO_5042091838" description="Hydrophobin" evidence="1">
    <location>
        <begin position="23"/>
        <end position="117"/>
    </location>
</feature>
<sequence>MGRPAFGFLVALAIAHLRLITAVPAVVTLPALGPASNPSKTYTAVELGVDSSLGYTTYDIQGALLSTIPFTGMEAGSSCGNLFASHGCCRFQPYCLDGFSLSRGLDFRGRRGVRFPE</sequence>
<feature type="signal peptide" evidence="1">
    <location>
        <begin position="1"/>
        <end position="22"/>
    </location>
</feature>
<evidence type="ECO:0000313" key="3">
    <source>
        <dbReference type="Proteomes" id="UP001221757"/>
    </source>
</evidence>
<gene>
    <name evidence="2" type="ORF">B0H17DRAFT_1110602</name>
</gene>
<protein>
    <recommendedName>
        <fullName evidence="4">Hydrophobin</fullName>
    </recommendedName>
</protein>
<dbReference type="Proteomes" id="UP001221757">
    <property type="component" value="Unassembled WGS sequence"/>
</dbReference>
<keyword evidence="3" id="KW-1185">Reference proteome</keyword>
<proteinExistence type="predicted"/>
<comment type="caution">
    <text evidence="2">The sequence shown here is derived from an EMBL/GenBank/DDBJ whole genome shotgun (WGS) entry which is preliminary data.</text>
</comment>
<dbReference type="EMBL" id="JARKIE010000575">
    <property type="protein sequence ID" value="KAJ7626729.1"/>
    <property type="molecule type" value="Genomic_DNA"/>
</dbReference>
<dbReference type="AlphaFoldDB" id="A0AAD7BNZ7"/>
<name>A0AAD7BNZ7_MYCRO</name>